<sequence length="141" mass="15935">MTNNLVSVGHSNKGNVCGGNLTINNSLPCKNGDGMLSYEDYQRFSYCNKCISSFRDHVYFRYQKHAIAICSVICVLIISGFYFIRGRLPNFMGLIFQENFFITSLIPLLSTLTLCCVILLAGRAYAHVLAKKYINQNLSYH</sequence>
<keyword evidence="1" id="KW-0472">Membrane</keyword>
<dbReference type="Proteomes" id="UP000787156">
    <property type="component" value="Unassembled WGS sequence"/>
</dbReference>
<proteinExistence type="predicted"/>
<keyword evidence="1" id="KW-1133">Transmembrane helix</keyword>
<comment type="caution">
    <text evidence="2">The sequence shown here is derived from an EMBL/GenBank/DDBJ whole genome shotgun (WGS) entry which is preliminary data.</text>
</comment>
<evidence type="ECO:0000256" key="1">
    <source>
        <dbReference type="SAM" id="Phobius"/>
    </source>
</evidence>
<name>A0A9D2UQE9_ACILW</name>
<reference evidence="2" key="1">
    <citation type="journal article" date="2021" name="PeerJ">
        <title>Extensive microbial diversity within the chicken gut microbiome revealed by metagenomics and culture.</title>
        <authorList>
            <person name="Gilroy R."/>
            <person name="Ravi A."/>
            <person name="Getino M."/>
            <person name="Pursley I."/>
            <person name="Horton D.L."/>
            <person name="Alikhan N.F."/>
            <person name="Baker D."/>
            <person name="Gharbi K."/>
            <person name="Hall N."/>
            <person name="Watson M."/>
            <person name="Adriaenssens E.M."/>
            <person name="Foster-Nyarko E."/>
            <person name="Jarju S."/>
            <person name="Secka A."/>
            <person name="Antonio M."/>
            <person name="Oren A."/>
            <person name="Chaudhuri R.R."/>
            <person name="La Ragione R."/>
            <person name="Hildebrand F."/>
            <person name="Pallen M.J."/>
        </authorList>
    </citation>
    <scope>NUCLEOTIDE SEQUENCE</scope>
    <source>
        <strain evidence="2">CHK135-1449</strain>
    </source>
</reference>
<feature type="transmembrane region" description="Helical" evidence="1">
    <location>
        <begin position="104"/>
        <end position="126"/>
    </location>
</feature>
<evidence type="ECO:0000313" key="3">
    <source>
        <dbReference type="Proteomes" id="UP000787156"/>
    </source>
</evidence>
<gene>
    <name evidence="2" type="ORF">K8V79_00685</name>
</gene>
<protein>
    <submittedName>
        <fullName evidence="2">Uncharacterized protein</fullName>
    </submittedName>
</protein>
<evidence type="ECO:0000313" key="2">
    <source>
        <dbReference type="EMBL" id="HJF26770.1"/>
    </source>
</evidence>
<dbReference type="EMBL" id="DYWX01000009">
    <property type="protein sequence ID" value="HJF26770.1"/>
    <property type="molecule type" value="Genomic_DNA"/>
</dbReference>
<organism evidence="2 3">
    <name type="scientific">Acinetobacter lwoffii</name>
    <dbReference type="NCBI Taxonomy" id="28090"/>
    <lineage>
        <taxon>Bacteria</taxon>
        <taxon>Pseudomonadati</taxon>
        <taxon>Pseudomonadota</taxon>
        <taxon>Gammaproteobacteria</taxon>
        <taxon>Moraxellales</taxon>
        <taxon>Moraxellaceae</taxon>
        <taxon>Acinetobacter</taxon>
    </lineage>
</organism>
<dbReference type="AlphaFoldDB" id="A0A9D2UQE9"/>
<reference evidence="2" key="2">
    <citation type="submission" date="2021-09" db="EMBL/GenBank/DDBJ databases">
        <authorList>
            <person name="Gilroy R."/>
        </authorList>
    </citation>
    <scope>NUCLEOTIDE SEQUENCE</scope>
    <source>
        <strain evidence="2">CHK135-1449</strain>
    </source>
</reference>
<keyword evidence="1" id="KW-0812">Transmembrane</keyword>
<accession>A0A9D2UQE9</accession>
<feature type="transmembrane region" description="Helical" evidence="1">
    <location>
        <begin position="65"/>
        <end position="84"/>
    </location>
</feature>